<accession>A0A810KVZ2</accession>
<dbReference type="KEGG" id="aser:Asera_14910"/>
<dbReference type="Proteomes" id="UP000680750">
    <property type="component" value="Chromosome"/>
</dbReference>
<dbReference type="SUPFAM" id="SSF109854">
    <property type="entry name" value="DinB/YfiT-like putative metalloenzymes"/>
    <property type="match status" value="1"/>
</dbReference>
<dbReference type="InterPro" id="IPR034660">
    <property type="entry name" value="DinB/YfiT-like"/>
</dbReference>
<protein>
    <recommendedName>
        <fullName evidence="1">Mycothiol-dependent maleylpyruvate isomerase metal-binding domain-containing protein</fullName>
    </recommendedName>
</protein>
<reference evidence="2" key="1">
    <citation type="submission" date="2020-08" db="EMBL/GenBank/DDBJ databases">
        <title>Whole genome shotgun sequence of Actinocatenispora sera NBRC 101916.</title>
        <authorList>
            <person name="Komaki H."/>
            <person name="Tamura T."/>
        </authorList>
    </citation>
    <scope>NUCLEOTIDE SEQUENCE</scope>
    <source>
        <strain evidence="2">NBRC 101916</strain>
    </source>
</reference>
<dbReference type="EMBL" id="AP023354">
    <property type="protein sequence ID" value="BCJ27383.1"/>
    <property type="molecule type" value="Genomic_DNA"/>
</dbReference>
<keyword evidence="3" id="KW-1185">Reference proteome</keyword>
<dbReference type="Gene3D" id="1.20.120.450">
    <property type="entry name" value="dinb family like domain"/>
    <property type="match status" value="1"/>
</dbReference>
<feature type="domain" description="Mycothiol-dependent maleylpyruvate isomerase metal-binding" evidence="1">
    <location>
        <begin position="14"/>
        <end position="150"/>
    </location>
</feature>
<dbReference type="RefSeq" id="WP_157034965.1">
    <property type="nucleotide sequence ID" value="NZ_AP023354.1"/>
</dbReference>
<gene>
    <name evidence="2" type="ORF">Asera_14910</name>
</gene>
<dbReference type="AlphaFoldDB" id="A0A810KVZ2"/>
<evidence type="ECO:0000313" key="2">
    <source>
        <dbReference type="EMBL" id="BCJ27383.1"/>
    </source>
</evidence>
<name>A0A810KVZ2_9ACTN</name>
<dbReference type="InterPro" id="IPR024344">
    <property type="entry name" value="MDMPI_metal-binding"/>
</dbReference>
<sequence length="209" mass="22893">MPTELPQPAADVRDTVQAVIDRFALIPDDGWERPAADLDWSCRETAAHILDDLGGYAMQLSGERGHGDSYTPLVEPMQPRPDGPPFMFWPEEDGGTRAICECLDAVGGLLVAVVATAPADRIGWHPYGNPDATGLAAMGITETVLHAWDILRTHEVGYRPDEAVVGRVLDRIFPAVTRTDDPWHDLLAATGRTPETRGVSWRWDSSVRS</sequence>
<evidence type="ECO:0000259" key="1">
    <source>
        <dbReference type="Pfam" id="PF11716"/>
    </source>
</evidence>
<dbReference type="OrthoDB" id="4453346at2"/>
<proteinExistence type="predicted"/>
<dbReference type="Pfam" id="PF11716">
    <property type="entry name" value="MDMPI_N"/>
    <property type="match status" value="1"/>
</dbReference>
<evidence type="ECO:0000313" key="3">
    <source>
        <dbReference type="Proteomes" id="UP000680750"/>
    </source>
</evidence>
<dbReference type="GO" id="GO:0046872">
    <property type="term" value="F:metal ion binding"/>
    <property type="evidence" value="ECO:0007669"/>
    <property type="project" value="InterPro"/>
</dbReference>
<organism evidence="2 3">
    <name type="scientific">Actinocatenispora sera</name>
    <dbReference type="NCBI Taxonomy" id="390989"/>
    <lineage>
        <taxon>Bacteria</taxon>
        <taxon>Bacillati</taxon>
        <taxon>Actinomycetota</taxon>
        <taxon>Actinomycetes</taxon>
        <taxon>Micromonosporales</taxon>
        <taxon>Micromonosporaceae</taxon>
        <taxon>Actinocatenispora</taxon>
    </lineage>
</organism>